<accession>A0A3B0WQ07</accession>
<dbReference type="AlphaFoldDB" id="A0A3B0WQ07"/>
<gene>
    <name evidence="1" type="ORF">MNBD_GAMMA11-1347</name>
</gene>
<protein>
    <submittedName>
        <fullName evidence="1">Uncharacterized protein</fullName>
    </submittedName>
</protein>
<organism evidence="1">
    <name type="scientific">hydrothermal vent metagenome</name>
    <dbReference type="NCBI Taxonomy" id="652676"/>
    <lineage>
        <taxon>unclassified sequences</taxon>
        <taxon>metagenomes</taxon>
        <taxon>ecological metagenomes</taxon>
    </lineage>
</organism>
<proteinExistence type="predicted"/>
<sequence length="90" mass="10329">MPKSDKLHLVLLLLLLLPLLTVAEDKIELRTTTIKGNKELPKILYVVPWKDLKKSRKAERKLVLHSLFGDLFDPVLPDQALETDQSLMSR</sequence>
<name>A0A3B0WQ07_9ZZZZ</name>
<dbReference type="EMBL" id="UOFG01000015">
    <property type="protein sequence ID" value="VAW58075.1"/>
    <property type="molecule type" value="Genomic_DNA"/>
</dbReference>
<evidence type="ECO:0000313" key="1">
    <source>
        <dbReference type="EMBL" id="VAW58075.1"/>
    </source>
</evidence>
<reference evidence="1" key="1">
    <citation type="submission" date="2018-06" db="EMBL/GenBank/DDBJ databases">
        <authorList>
            <person name="Zhirakovskaya E."/>
        </authorList>
    </citation>
    <scope>NUCLEOTIDE SEQUENCE</scope>
</reference>